<reference evidence="1" key="1">
    <citation type="submission" date="2017-10" db="EMBL/GenBank/DDBJ databases">
        <title>Chryseobacterium sp. B5 is a hydrocarbonoclastic and plant growth promoting bacterium.</title>
        <authorList>
            <person name="Thijs S."/>
            <person name="Gkorezis P."/>
            <person name="Van Hamme J."/>
        </authorList>
    </citation>
    <scope>NUCLEOTIDE SEQUENCE</scope>
    <source>
        <strain evidence="1">B5</strain>
    </source>
</reference>
<gene>
    <name evidence="1" type="ORF">CTI11_04935</name>
</gene>
<proteinExistence type="predicted"/>
<organism evidence="1">
    <name type="scientific">Chryseobacterium sp. B5</name>
    <dbReference type="NCBI Taxonomy" id="2050562"/>
    <lineage>
        <taxon>Bacteria</taxon>
        <taxon>Pseudomonadati</taxon>
        <taxon>Bacteroidota</taxon>
        <taxon>Flavobacteriia</taxon>
        <taxon>Flavobacteriales</taxon>
        <taxon>Weeksellaceae</taxon>
        <taxon>Chryseobacterium group</taxon>
        <taxon>Chryseobacterium</taxon>
    </lineage>
</organism>
<name>A0A2G7TA66_9FLAO</name>
<dbReference type="EMBL" id="PEKC01000011">
    <property type="protein sequence ID" value="PII36790.1"/>
    <property type="molecule type" value="Genomic_DNA"/>
</dbReference>
<comment type="caution">
    <text evidence="1">The sequence shown here is derived from an EMBL/GenBank/DDBJ whole genome shotgun (WGS) entry which is preliminary data.</text>
</comment>
<evidence type="ECO:0000313" key="1">
    <source>
        <dbReference type="EMBL" id="PII36790.1"/>
    </source>
</evidence>
<accession>A0A2G7TA66</accession>
<dbReference type="AlphaFoldDB" id="A0A2G7TA66"/>
<sequence length="82" mass="8737">MEGTPVEIGAAVFINLCIPAVQQAQTQLQATPNQLAQLYCGFLQACMGAMANDFGQEQAASIGQTMVDTFRCVDMGRDAAKH</sequence>
<protein>
    <submittedName>
        <fullName evidence="1">Uncharacterized protein</fullName>
    </submittedName>
</protein>